<feature type="region of interest" description="Disordered" evidence="1">
    <location>
        <begin position="1"/>
        <end position="23"/>
    </location>
</feature>
<gene>
    <name evidence="2" type="ORF">H5410_062043</name>
</gene>
<feature type="compositionally biased region" description="Basic residues" evidence="1">
    <location>
        <begin position="8"/>
        <end position="17"/>
    </location>
</feature>
<sequence>MVLVVHRFSSKKKKKKKREGEMRSGGEMCRMLLHFSDMLVYIPTELSYVGTYHLCVRATKWSSVVTKN</sequence>
<reference evidence="2 3" key="1">
    <citation type="submission" date="2020-09" db="EMBL/GenBank/DDBJ databases">
        <title>De no assembly of potato wild relative species, Solanum commersonii.</title>
        <authorList>
            <person name="Cho K."/>
        </authorList>
    </citation>
    <scope>NUCLEOTIDE SEQUENCE [LARGE SCALE GENOMIC DNA]</scope>
    <source>
        <strain evidence="2">LZ3.2</strain>
        <tissue evidence="2">Leaf</tissue>
    </source>
</reference>
<name>A0A9J5W9M1_SOLCO</name>
<accession>A0A9J5W9M1</accession>
<protein>
    <submittedName>
        <fullName evidence="2">Uncharacterized protein</fullName>
    </submittedName>
</protein>
<evidence type="ECO:0000313" key="2">
    <source>
        <dbReference type="EMBL" id="KAG5572277.1"/>
    </source>
</evidence>
<organism evidence="2 3">
    <name type="scientific">Solanum commersonii</name>
    <name type="common">Commerson's wild potato</name>
    <name type="synonym">Commerson's nightshade</name>
    <dbReference type="NCBI Taxonomy" id="4109"/>
    <lineage>
        <taxon>Eukaryota</taxon>
        <taxon>Viridiplantae</taxon>
        <taxon>Streptophyta</taxon>
        <taxon>Embryophyta</taxon>
        <taxon>Tracheophyta</taxon>
        <taxon>Spermatophyta</taxon>
        <taxon>Magnoliopsida</taxon>
        <taxon>eudicotyledons</taxon>
        <taxon>Gunneridae</taxon>
        <taxon>Pentapetalae</taxon>
        <taxon>asterids</taxon>
        <taxon>lamiids</taxon>
        <taxon>Solanales</taxon>
        <taxon>Solanaceae</taxon>
        <taxon>Solanoideae</taxon>
        <taxon>Solaneae</taxon>
        <taxon>Solanum</taxon>
    </lineage>
</organism>
<dbReference type="EMBL" id="JACXVP010000012">
    <property type="protein sequence ID" value="KAG5572277.1"/>
    <property type="molecule type" value="Genomic_DNA"/>
</dbReference>
<evidence type="ECO:0000256" key="1">
    <source>
        <dbReference type="SAM" id="MobiDB-lite"/>
    </source>
</evidence>
<evidence type="ECO:0000313" key="3">
    <source>
        <dbReference type="Proteomes" id="UP000824120"/>
    </source>
</evidence>
<comment type="caution">
    <text evidence="2">The sequence shown here is derived from an EMBL/GenBank/DDBJ whole genome shotgun (WGS) entry which is preliminary data.</text>
</comment>
<keyword evidence="3" id="KW-1185">Reference proteome</keyword>
<proteinExistence type="predicted"/>
<dbReference type="AlphaFoldDB" id="A0A9J5W9M1"/>
<dbReference type="Proteomes" id="UP000824120">
    <property type="component" value="Chromosome 12"/>
</dbReference>